<dbReference type="Proteomes" id="UP000824229">
    <property type="component" value="Unassembled WGS sequence"/>
</dbReference>
<comment type="caution">
    <text evidence="1">The sequence shown here is derived from an EMBL/GenBank/DDBJ whole genome shotgun (WGS) entry which is preliminary data.</text>
</comment>
<organism evidence="1 2">
    <name type="scientific">Candidatus Cellulosilyticum pullistercoris</name>
    <dbReference type="NCBI Taxonomy" id="2838521"/>
    <lineage>
        <taxon>Bacteria</taxon>
        <taxon>Bacillati</taxon>
        <taxon>Bacillota</taxon>
        <taxon>Clostridia</taxon>
        <taxon>Lachnospirales</taxon>
        <taxon>Cellulosilyticaceae</taxon>
        <taxon>Cellulosilyticum</taxon>
    </lineage>
</organism>
<evidence type="ECO:0000313" key="1">
    <source>
        <dbReference type="EMBL" id="MBU3804090.1"/>
    </source>
</evidence>
<dbReference type="EMBL" id="JAHLFQ010000108">
    <property type="protein sequence ID" value="MBU3804090.1"/>
    <property type="molecule type" value="Genomic_DNA"/>
</dbReference>
<reference evidence="1" key="2">
    <citation type="submission" date="2021-04" db="EMBL/GenBank/DDBJ databases">
        <authorList>
            <person name="Gilroy R."/>
        </authorList>
    </citation>
    <scope>NUCLEOTIDE SEQUENCE</scope>
    <source>
        <strain evidence="1">B5-657</strain>
    </source>
</reference>
<dbReference type="Pfam" id="PF18988">
    <property type="entry name" value="DUF5721"/>
    <property type="match status" value="1"/>
</dbReference>
<accession>A0A9E2KC53</accession>
<name>A0A9E2KC53_9FIRM</name>
<evidence type="ECO:0000313" key="2">
    <source>
        <dbReference type="Proteomes" id="UP000824229"/>
    </source>
</evidence>
<sequence>MQSFDISNRKEFMAKLLKSDLFDSFEVREVTIHVAFKMILDGKRNKPYFQDINEDPEKVYSDYLTWGEIRKHIYELMLGTKLPTYFKIVLSTSNEKTQQISSHVSTFYLNITFKNNQTTCTTGTAYSEFTLDQSADHLWDERIKNFLFKYQFI</sequence>
<reference evidence="1" key="1">
    <citation type="journal article" date="2021" name="PeerJ">
        <title>Extensive microbial diversity within the chicken gut microbiome revealed by metagenomics and culture.</title>
        <authorList>
            <person name="Gilroy R."/>
            <person name="Ravi A."/>
            <person name="Getino M."/>
            <person name="Pursley I."/>
            <person name="Horton D.L."/>
            <person name="Alikhan N.F."/>
            <person name="Baker D."/>
            <person name="Gharbi K."/>
            <person name="Hall N."/>
            <person name="Watson M."/>
            <person name="Adriaenssens E.M."/>
            <person name="Foster-Nyarko E."/>
            <person name="Jarju S."/>
            <person name="Secka A."/>
            <person name="Antonio M."/>
            <person name="Oren A."/>
            <person name="Chaudhuri R.R."/>
            <person name="La Ragione R."/>
            <person name="Hildebrand F."/>
            <person name="Pallen M.J."/>
        </authorList>
    </citation>
    <scope>NUCLEOTIDE SEQUENCE</scope>
    <source>
        <strain evidence="1">B5-657</strain>
    </source>
</reference>
<gene>
    <name evidence="1" type="ORF">H9872_04955</name>
</gene>
<dbReference type="AlphaFoldDB" id="A0A9E2KC53"/>
<proteinExistence type="predicted"/>
<protein>
    <submittedName>
        <fullName evidence="1">Uncharacterized protein</fullName>
    </submittedName>
</protein>
<dbReference type="InterPro" id="IPR043779">
    <property type="entry name" value="DUF5721"/>
</dbReference>